<dbReference type="Gene3D" id="3.20.20.80">
    <property type="entry name" value="Glycosidases"/>
    <property type="match status" value="1"/>
</dbReference>
<feature type="signal peptide" evidence="4">
    <location>
        <begin position="1"/>
        <end position="25"/>
    </location>
</feature>
<keyword evidence="4" id="KW-0732">Signal</keyword>
<dbReference type="EMBL" id="JAMXLY010000065">
    <property type="protein sequence ID" value="MCO6026502.1"/>
    <property type="molecule type" value="Genomic_DNA"/>
</dbReference>
<dbReference type="Proteomes" id="UP001204015">
    <property type="component" value="Unassembled WGS sequence"/>
</dbReference>
<sequence length="357" mass="41218">MKKSKILLFLVTFLLVSATTMNVCANPGQRWTVDKVNKWYSAQPWLAGCCYIPSDAINQIEMWSADTYDAAQIDKELIWAQNIGFNTLRVFLSSVVWQHDPTGLKNRMNNFLDICKKHKIRPFFVFFDDCWNPVSYYGRQPSPKPGIHNSGWVQDPMKSLRADTTQLYPLMKAYVQDILKTFKNDDRVLMWDLYNEPGNSKFGDTSLPRLKKVFEYAREVNPSQPLTAGIWMQSPQINQFLATHSDVISFHCYAKPAELQHAIDTLRQYNRPLVCTEYMARPNGSTFQDNMPVLKRNHVGAINWGFVSGKTNTIFAWDKPLPNVKEPKVWFHDIFRPDGSPFDPKEIEVIKSLTAHQ</sequence>
<dbReference type="InterPro" id="IPR001547">
    <property type="entry name" value="Glyco_hydro_5"/>
</dbReference>
<comment type="similarity">
    <text evidence="3">Belongs to the glycosyl hydrolase 5 (cellulase A) family.</text>
</comment>
<feature type="chain" id="PRO_5045877928" evidence="4">
    <location>
        <begin position="26"/>
        <end position="357"/>
    </location>
</feature>
<reference evidence="6 7" key="1">
    <citation type="submission" date="2022-06" db="EMBL/GenBank/DDBJ databases">
        <title>A taxonomic note on the genus Prevotella: Description of four novel genera and emended description of the genera Hallella and Xylanibacter.</title>
        <authorList>
            <person name="Hitch T.C.A."/>
        </authorList>
    </citation>
    <scope>NUCLEOTIDE SEQUENCE [LARGE SCALE GENOMIC DNA]</scope>
    <source>
        <strain evidence="6 7">DSM 100619</strain>
    </source>
</reference>
<accession>A0ABT1BZI5</accession>
<comment type="caution">
    <text evidence="6">The sequence shown here is derived from an EMBL/GenBank/DDBJ whole genome shotgun (WGS) entry which is preliminary data.</text>
</comment>
<proteinExistence type="inferred from homology"/>
<dbReference type="InterPro" id="IPR017853">
    <property type="entry name" value="GH"/>
</dbReference>
<name>A0ABT1BZI5_9BACT</name>
<gene>
    <name evidence="6" type="ORF">NG821_11760</name>
</gene>
<dbReference type="SUPFAM" id="SSF51445">
    <property type="entry name" value="(Trans)glycosidases"/>
    <property type="match status" value="1"/>
</dbReference>
<dbReference type="GO" id="GO:0016787">
    <property type="term" value="F:hydrolase activity"/>
    <property type="evidence" value="ECO:0007669"/>
    <property type="project" value="UniProtKB-KW"/>
</dbReference>
<keyword evidence="2 3" id="KW-0326">Glycosidase</keyword>
<keyword evidence="1 3" id="KW-0378">Hydrolase</keyword>
<organism evidence="6 7">
    <name type="scientific">Segatella cerevisiae</name>
    <dbReference type="NCBI Taxonomy" id="2053716"/>
    <lineage>
        <taxon>Bacteria</taxon>
        <taxon>Pseudomonadati</taxon>
        <taxon>Bacteroidota</taxon>
        <taxon>Bacteroidia</taxon>
        <taxon>Bacteroidales</taxon>
        <taxon>Prevotellaceae</taxon>
        <taxon>Segatella</taxon>
    </lineage>
</organism>
<protein>
    <submittedName>
        <fullName evidence="6">Glycoside hydrolase family 5 protein</fullName>
    </submittedName>
</protein>
<evidence type="ECO:0000256" key="2">
    <source>
        <dbReference type="ARBA" id="ARBA00023295"/>
    </source>
</evidence>
<evidence type="ECO:0000256" key="1">
    <source>
        <dbReference type="ARBA" id="ARBA00022801"/>
    </source>
</evidence>
<dbReference type="RefSeq" id="WP_252761852.1">
    <property type="nucleotide sequence ID" value="NZ_JAMXLY010000065.1"/>
</dbReference>
<evidence type="ECO:0000256" key="3">
    <source>
        <dbReference type="RuleBase" id="RU361153"/>
    </source>
</evidence>
<evidence type="ECO:0000313" key="6">
    <source>
        <dbReference type="EMBL" id="MCO6026502.1"/>
    </source>
</evidence>
<evidence type="ECO:0000256" key="4">
    <source>
        <dbReference type="SAM" id="SignalP"/>
    </source>
</evidence>
<dbReference type="Pfam" id="PF00150">
    <property type="entry name" value="Cellulase"/>
    <property type="match status" value="1"/>
</dbReference>
<evidence type="ECO:0000313" key="7">
    <source>
        <dbReference type="Proteomes" id="UP001204015"/>
    </source>
</evidence>
<keyword evidence="7" id="KW-1185">Reference proteome</keyword>
<feature type="domain" description="Glycoside hydrolase family 5" evidence="5">
    <location>
        <begin position="81"/>
        <end position="304"/>
    </location>
</feature>
<evidence type="ECO:0000259" key="5">
    <source>
        <dbReference type="Pfam" id="PF00150"/>
    </source>
</evidence>